<dbReference type="Pfam" id="PF10135">
    <property type="entry name" value="Rod-binding"/>
    <property type="match status" value="1"/>
</dbReference>
<dbReference type="RefSeq" id="WP_153233032.1">
    <property type="nucleotide sequence ID" value="NZ_WINI01000001.1"/>
</dbReference>
<evidence type="ECO:0000256" key="5">
    <source>
        <dbReference type="ARBA" id="ARBA00013433"/>
    </source>
</evidence>
<evidence type="ECO:0000313" key="13">
    <source>
        <dbReference type="Proteomes" id="UP000451565"/>
    </source>
</evidence>
<evidence type="ECO:0000256" key="9">
    <source>
        <dbReference type="ARBA" id="ARBA00023316"/>
    </source>
</evidence>
<gene>
    <name evidence="12" type="primary">flgJ</name>
    <name evidence="12" type="ORF">GEV47_02000</name>
</gene>
<keyword evidence="12" id="KW-0966">Cell projection</keyword>
<dbReference type="InterPro" id="IPR002901">
    <property type="entry name" value="MGlyc_endo_b_GlcNAc-like_dom"/>
</dbReference>
<dbReference type="Gene3D" id="1.10.530.10">
    <property type="match status" value="1"/>
</dbReference>
<dbReference type="SUPFAM" id="SSF53955">
    <property type="entry name" value="Lysozyme-like"/>
    <property type="match status" value="1"/>
</dbReference>
<dbReference type="NCBIfam" id="TIGR02541">
    <property type="entry name" value="flagell_FlgJ"/>
    <property type="match status" value="1"/>
</dbReference>
<comment type="similarity">
    <text evidence="3">In the N-terminal section; belongs to the FlgJ family.</text>
</comment>
<keyword evidence="13" id="KW-1185">Reference proteome</keyword>
<dbReference type="GO" id="GO:0071555">
    <property type="term" value="P:cell wall organization"/>
    <property type="evidence" value="ECO:0007669"/>
    <property type="project" value="UniProtKB-KW"/>
</dbReference>
<dbReference type="Pfam" id="PF01832">
    <property type="entry name" value="Glucosaminidase"/>
    <property type="match status" value="1"/>
</dbReference>
<keyword evidence="6" id="KW-0574">Periplasm</keyword>
<keyword evidence="12" id="KW-0969">Cilium</keyword>
<dbReference type="AlphaFoldDB" id="A0A843YPR7"/>
<keyword evidence="7 12" id="KW-0378">Hydrolase</keyword>
<dbReference type="GO" id="GO:0016798">
    <property type="term" value="F:hydrolase activity, acting on glycosyl bonds"/>
    <property type="evidence" value="ECO:0007669"/>
    <property type="project" value="UniProtKB-KW"/>
</dbReference>
<dbReference type="Proteomes" id="UP000451565">
    <property type="component" value="Unassembled WGS sequence"/>
</dbReference>
<sequence>MGINGSSIQSTARSGADLDQRFALDVQGVNALRRTVKNSPEAGVKQVSRQFEAMFMQMVLKSMREAMPTEGGMFDTQTTKQFTSMLDQQLAQNLSGRGLGLTEMMQAQLTQDTRKREQAQADIQDVLKDREPARGLPLDGSQMQNRKLNLKPQQSVKQLSEAALKSEATVSNLSFYDIASGQGNRANGTPAHVQQFVDRMADAAEKASAVTGVSAQLILAQAALESGWGKREIKNADGSSSHNVFGIKAHKGWQGNVVTADTSEYVNDVKISVNDKFRSYGSYEEAFTDYANFLKTNPRYAKVLASNNPAEAAHGLQRAGYATDPQYGNKLVSIMRKIA</sequence>
<evidence type="ECO:0000313" key="12">
    <source>
        <dbReference type="EMBL" id="MQQ99457.1"/>
    </source>
</evidence>
<dbReference type="EMBL" id="WINI01000001">
    <property type="protein sequence ID" value="MQQ99457.1"/>
    <property type="molecule type" value="Genomic_DNA"/>
</dbReference>
<evidence type="ECO:0000256" key="4">
    <source>
        <dbReference type="ARBA" id="ARBA00007974"/>
    </source>
</evidence>
<evidence type="ECO:0000256" key="8">
    <source>
        <dbReference type="ARBA" id="ARBA00023295"/>
    </source>
</evidence>
<dbReference type="GO" id="GO:0042597">
    <property type="term" value="C:periplasmic space"/>
    <property type="evidence" value="ECO:0007669"/>
    <property type="project" value="UniProtKB-SubCell"/>
</dbReference>
<comment type="function">
    <text evidence="1">Flagellum-specific muramidase which hydrolyzes the peptidoglycan layer to assemble the rod structure in the periplasmic space.</text>
</comment>
<evidence type="ECO:0000256" key="2">
    <source>
        <dbReference type="ARBA" id="ARBA00004418"/>
    </source>
</evidence>
<reference evidence="12 13" key="1">
    <citation type="submission" date="2019-10" db="EMBL/GenBank/DDBJ databases">
        <title>Glaciimonas soli sp. nov., a psychrophilic bacterium isolated from the forest soil of a high elevation mountain in Taiwan.</title>
        <authorList>
            <person name="Wang L.-T."/>
            <person name="Shieh W.Y."/>
        </authorList>
    </citation>
    <scope>NUCLEOTIDE SEQUENCE [LARGE SCALE GENOMIC DNA]</scope>
    <source>
        <strain evidence="12 13">GS1</strain>
    </source>
</reference>
<dbReference type="InterPro" id="IPR013377">
    <property type="entry name" value="FlgJ"/>
</dbReference>
<evidence type="ECO:0000256" key="1">
    <source>
        <dbReference type="ARBA" id="ARBA00002954"/>
    </source>
</evidence>
<name>A0A843YPR7_9BURK</name>
<dbReference type="PRINTS" id="PR01002">
    <property type="entry name" value="FLGFLGJ"/>
</dbReference>
<proteinExistence type="inferred from homology"/>
<evidence type="ECO:0000256" key="7">
    <source>
        <dbReference type="ARBA" id="ARBA00022801"/>
    </source>
</evidence>
<dbReference type="PANTHER" id="PTHR33308">
    <property type="entry name" value="PEPTIDOGLYCAN HYDROLASE FLGJ"/>
    <property type="match status" value="1"/>
</dbReference>
<evidence type="ECO:0000256" key="3">
    <source>
        <dbReference type="ARBA" id="ARBA00006880"/>
    </source>
</evidence>
<keyword evidence="9" id="KW-0961">Cell wall biogenesis/degradation</keyword>
<keyword evidence="12" id="KW-0282">Flagellum</keyword>
<dbReference type="InterPro" id="IPR019301">
    <property type="entry name" value="Flagellar_prot_FlgJ_N"/>
</dbReference>
<comment type="subcellular location">
    <subcellularLocation>
        <location evidence="2">Periplasm</location>
    </subcellularLocation>
</comment>
<organism evidence="12 13">
    <name type="scientific">Glaciimonas soli</name>
    <dbReference type="NCBI Taxonomy" id="2590999"/>
    <lineage>
        <taxon>Bacteria</taxon>
        <taxon>Pseudomonadati</taxon>
        <taxon>Pseudomonadota</taxon>
        <taxon>Betaproteobacteria</taxon>
        <taxon>Burkholderiales</taxon>
        <taxon>Oxalobacteraceae</taxon>
        <taxon>Glaciimonas</taxon>
    </lineage>
</organism>
<evidence type="ECO:0000256" key="10">
    <source>
        <dbReference type="ARBA" id="ARBA00030835"/>
    </source>
</evidence>
<dbReference type="GO" id="GO:0071973">
    <property type="term" value="P:bacterial-type flagellum-dependent cell motility"/>
    <property type="evidence" value="ECO:0007669"/>
    <property type="project" value="TreeGrafter"/>
</dbReference>
<dbReference type="InterPro" id="IPR051056">
    <property type="entry name" value="Glycosyl_Hydrolase_73"/>
</dbReference>
<comment type="caution">
    <text evidence="12">The sequence shown here is derived from an EMBL/GenBank/DDBJ whole genome shotgun (WGS) entry which is preliminary data.</text>
</comment>
<accession>A0A843YPR7</accession>
<dbReference type="GO" id="GO:0004040">
    <property type="term" value="F:amidase activity"/>
    <property type="evidence" value="ECO:0007669"/>
    <property type="project" value="InterPro"/>
</dbReference>
<dbReference type="PANTHER" id="PTHR33308:SF9">
    <property type="entry name" value="PEPTIDOGLYCAN HYDROLASE FLGJ"/>
    <property type="match status" value="1"/>
</dbReference>
<dbReference type="GO" id="GO:0044780">
    <property type="term" value="P:bacterial-type flagellum assembly"/>
    <property type="evidence" value="ECO:0007669"/>
    <property type="project" value="InterPro"/>
</dbReference>
<keyword evidence="8" id="KW-0326">Glycosidase</keyword>
<feature type="domain" description="Mannosyl-glycoprotein endo-beta-N-acetylglucosamidase-like" evidence="11">
    <location>
        <begin position="186"/>
        <end position="339"/>
    </location>
</feature>
<dbReference type="SMART" id="SM00047">
    <property type="entry name" value="LYZ2"/>
    <property type="match status" value="1"/>
</dbReference>
<protein>
    <recommendedName>
        <fullName evidence="5">Peptidoglycan hydrolase FlgJ</fullName>
    </recommendedName>
    <alternativeName>
        <fullName evidence="10">Muramidase FlgJ</fullName>
    </alternativeName>
</protein>
<dbReference type="Gene3D" id="2.10.70.40">
    <property type="entry name" value="peptidoglycan hydrolase"/>
    <property type="match status" value="1"/>
</dbReference>
<dbReference type="InterPro" id="IPR023346">
    <property type="entry name" value="Lysozyme-like_dom_sf"/>
</dbReference>
<comment type="similarity">
    <text evidence="4">In the C-terminal section; belongs to the glycosyl hydrolase 73 family.</text>
</comment>
<dbReference type="OrthoDB" id="289937at2"/>
<evidence type="ECO:0000259" key="11">
    <source>
        <dbReference type="SMART" id="SM00047"/>
    </source>
</evidence>
<evidence type="ECO:0000256" key="6">
    <source>
        <dbReference type="ARBA" id="ARBA00022764"/>
    </source>
</evidence>